<dbReference type="InterPro" id="IPR003594">
    <property type="entry name" value="HATPase_dom"/>
</dbReference>
<evidence type="ECO:0000313" key="9">
    <source>
        <dbReference type="Proteomes" id="UP000324738"/>
    </source>
</evidence>
<dbReference type="Gene3D" id="2.10.70.100">
    <property type="match status" value="1"/>
</dbReference>
<dbReference type="InterPro" id="IPR036890">
    <property type="entry name" value="HATPase_C_sf"/>
</dbReference>
<dbReference type="PANTHER" id="PTHR43065:SF42">
    <property type="entry name" value="TWO-COMPONENT SENSOR PPRA"/>
    <property type="match status" value="1"/>
</dbReference>
<dbReference type="OrthoDB" id="7967436at2"/>
<proteinExistence type="predicted"/>
<feature type="domain" description="Histidine kinase" evidence="5">
    <location>
        <begin position="325"/>
        <end position="542"/>
    </location>
</feature>
<dbReference type="PRINTS" id="PR00344">
    <property type="entry name" value="BCTRLSENSOR"/>
</dbReference>
<evidence type="ECO:0000256" key="2">
    <source>
        <dbReference type="ARBA" id="ARBA00012438"/>
    </source>
</evidence>
<evidence type="ECO:0000313" key="8">
    <source>
        <dbReference type="EMBL" id="KAA0970524.1"/>
    </source>
</evidence>
<dbReference type="GO" id="GO:0000155">
    <property type="term" value="F:phosphorelay sensor kinase activity"/>
    <property type="evidence" value="ECO:0007669"/>
    <property type="project" value="InterPro"/>
</dbReference>
<dbReference type="SMART" id="SM00387">
    <property type="entry name" value="HATPase_c"/>
    <property type="match status" value="1"/>
</dbReference>
<dbReference type="PROSITE" id="PS50110">
    <property type="entry name" value="RESPONSE_REGULATORY"/>
    <property type="match status" value="1"/>
</dbReference>
<sequence length="685" mass="74486">MPNSIPGSHALLLTPSGRDAAVASTLLGEMQIAARAVSNVADLAANLNDDVLFAVVTEEALRSTDLRPIAQWVSGQQSWSDLPFVLLTQHGGGPEKNPAAARISETLGNVTFMERPFHPMTFLSVAKTALKGRKRQYESRSVLEELRESGKRLSTALLAGRLGAWEMEVSTFDLTCSDACKAVFGRKSGEPFSYSELLSSIHPDDLDRMRASVHHTLTTNEDYLIEYRTIWPDGSHHWAEVRARVVRSNGQVRLVGVSSDITDRKAAEDQLRTQNETLEARVAARTRELENAHRVTLEQISRREVAEEKLRQSQKLEMIGQLTGGIAHDFNNLLMAILGNLDLLKKHISDDPRSARLIDGALQGALRGSSLTQRLLAFARKQDLSVSVTDLGELVRGITHLIERTIDTTIELNFDIAPEPALAELDANQLELALLNLVINARDAMPNGGTLRIGVDSGTWPSDFGDLEPFVRLTVTDSGHGMDKATLEKATEPFFSTKGVGKGTGLGLSMIHGLVQQLGGEFKLSSTVGIGTTAELLFPATDKDIQMSADASMKEIETATKSPSSLHILMVDDDALIAMSSVDMLEDLGHTVFEANSGEDALRHLASGKTVDLMITDFSMPRMNGAQLAIAAREIRPGLPIILATGYAELPPGDQIDLPRLGKPYDQKQLETIIDQVVTAEVCNG</sequence>
<feature type="modified residue" description="4-aspartylphosphate" evidence="4">
    <location>
        <position position="617"/>
    </location>
</feature>
<dbReference type="Gene3D" id="3.30.450.20">
    <property type="entry name" value="PAS domain"/>
    <property type="match status" value="1"/>
</dbReference>
<accession>A0A5B0DUS6</accession>
<dbReference type="Gene3D" id="1.10.287.130">
    <property type="match status" value="1"/>
</dbReference>
<comment type="catalytic activity">
    <reaction evidence="1">
        <text>ATP + protein L-histidine = ADP + protein N-phospho-L-histidine.</text>
        <dbReference type="EC" id="2.7.13.3"/>
    </reaction>
</comment>
<feature type="domain" description="PAC" evidence="7">
    <location>
        <begin position="223"/>
        <end position="273"/>
    </location>
</feature>
<feature type="domain" description="Response regulatory" evidence="6">
    <location>
        <begin position="567"/>
        <end position="678"/>
    </location>
</feature>
<dbReference type="Proteomes" id="UP000324738">
    <property type="component" value="Unassembled WGS sequence"/>
</dbReference>
<dbReference type="RefSeq" id="WP_149299577.1">
    <property type="nucleotide sequence ID" value="NZ_VTWH01000002.1"/>
</dbReference>
<dbReference type="AlphaFoldDB" id="A0A5B0DUS6"/>
<evidence type="ECO:0000256" key="1">
    <source>
        <dbReference type="ARBA" id="ARBA00000085"/>
    </source>
</evidence>
<dbReference type="PROSITE" id="PS50109">
    <property type="entry name" value="HIS_KIN"/>
    <property type="match status" value="1"/>
</dbReference>
<name>A0A5B0DUS6_9HYPH</name>
<dbReference type="PANTHER" id="PTHR43065">
    <property type="entry name" value="SENSOR HISTIDINE KINASE"/>
    <property type="match status" value="1"/>
</dbReference>
<dbReference type="SMART" id="SM00448">
    <property type="entry name" value="REC"/>
    <property type="match status" value="1"/>
</dbReference>
<dbReference type="InterPro" id="IPR035965">
    <property type="entry name" value="PAS-like_dom_sf"/>
</dbReference>
<dbReference type="InterPro" id="IPR011006">
    <property type="entry name" value="CheY-like_superfamily"/>
</dbReference>
<dbReference type="InterPro" id="IPR001610">
    <property type="entry name" value="PAC"/>
</dbReference>
<evidence type="ECO:0000256" key="4">
    <source>
        <dbReference type="PROSITE-ProRule" id="PRU00169"/>
    </source>
</evidence>
<reference evidence="8 9" key="1">
    <citation type="submission" date="2019-08" db="EMBL/GenBank/DDBJ databases">
        <title>Aureimonas fodiniaquatilis sp. nov., isolated from a coal mine wastewater.</title>
        <authorList>
            <person name="Kim W."/>
        </authorList>
    </citation>
    <scope>NUCLEOTIDE SEQUENCE [LARGE SCALE GENOMIC DNA]</scope>
    <source>
        <strain evidence="8 9">CAU 1482</strain>
    </source>
</reference>
<dbReference type="InterPro" id="IPR013655">
    <property type="entry name" value="PAS_fold_3"/>
</dbReference>
<dbReference type="SMART" id="SM00086">
    <property type="entry name" value="PAC"/>
    <property type="match status" value="1"/>
</dbReference>
<dbReference type="EMBL" id="VTWH01000002">
    <property type="protein sequence ID" value="KAA0970524.1"/>
    <property type="molecule type" value="Genomic_DNA"/>
</dbReference>
<dbReference type="InterPro" id="IPR000700">
    <property type="entry name" value="PAS-assoc_C"/>
</dbReference>
<dbReference type="Gene3D" id="3.30.565.10">
    <property type="entry name" value="Histidine kinase-like ATPase, C-terminal domain"/>
    <property type="match status" value="1"/>
</dbReference>
<dbReference type="InterPro" id="IPR001789">
    <property type="entry name" value="Sig_transdc_resp-reg_receiver"/>
</dbReference>
<dbReference type="EC" id="2.7.13.3" evidence="2"/>
<dbReference type="Pfam" id="PF02518">
    <property type="entry name" value="HATPase_c"/>
    <property type="match status" value="1"/>
</dbReference>
<dbReference type="Gene3D" id="3.40.50.2300">
    <property type="match status" value="1"/>
</dbReference>
<dbReference type="InterPro" id="IPR004358">
    <property type="entry name" value="Sig_transdc_His_kin-like_C"/>
</dbReference>
<evidence type="ECO:0000259" key="5">
    <source>
        <dbReference type="PROSITE" id="PS50109"/>
    </source>
</evidence>
<dbReference type="InterPro" id="IPR005467">
    <property type="entry name" value="His_kinase_dom"/>
</dbReference>
<dbReference type="InterPro" id="IPR000014">
    <property type="entry name" value="PAS"/>
</dbReference>
<comment type="caution">
    <text evidence="8">The sequence shown here is derived from an EMBL/GenBank/DDBJ whole genome shotgun (WGS) entry which is preliminary data.</text>
</comment>
<dbReference type="CDD" id="cd00082">
    <property type="entry name" value="HisKA"/>
    <property type="match status" value="1"/>
</dbReference>
<dbReference type="NCBIfam" id="TIGR00229">
    <property type="entry name" value="sensory_box"/>
    <property type="match status" value="1"/>
</dbReference>
<gene>
    <name evidence="8" type="ORF">FPY71_08445</name>
</gene>
<organism evidence="8 9">
    <name type="scientific">Aureimonas fodinaquatilis</name>
    <dbReference type="NCBI Taxonomy" id="2565783"/>
    <lineage>
        <taxon>Bacteria</taxon>
        <taxon>Pseudomonadati</taxon>
        <taxon>Pseudomonadota</taxon>
        <taxon>Alphaproteobacteria</taxon>
        <taxon>Hyphomicrobiales</taxon>
        <taxon>Aurantimonadaceae</taxon>
        <taxon>Aureimonas</taxon>
    </lineage>
</organism>
<evidence type="ECO:0000259" key="6">
    <source>
        <dbReference type="PROSITE" id="PS50110"/>
    </source>
</evidence>
<evidence type="ECO:0000259" key="7">
    <source>
        <dbReference type="PROSITE" id="PS50113"/>
    </source>
</evidence>
<protein>
    <recommendedName>
        <fullName evidence="2">histidine kinase</fullName>
        <ecNumber evidence="2">2.7.13.3</ecNumber>
    </recommendedName>
</protein>
<dbReference type="SMART" id="SM00388">
    <property type="entry name" value="HisKA"/>
    <property type="match status" value="1"/>
</dbReference>
<dbReference type="SUPFAM" id="SSF52172">
    <property type="entry name" value="CheY-like"/>
    <property type="match status" value="1"/>
</dbReference>
<dbReference type="SUPFAM" id="SSF55874">
    <property type="entry name" value="ATPase domain of HSP90 chaperone/DNA topoisomerase II/histidine kinase"/>
    <property type="match status" value="1"/>
</dbReference>
<dbReference type="SUPFAM" id="SSF47384">
    <property type="entry name" value="Homodimeric domain of signal transducing histidine kinase"/>
    <property type="match status" value="1"/>
</dbReference>
<dbReference type="PROSITE" id="PS50113">
    <property type="entry name" value="PAC"/>
    <property type="match status" value="1"/>
</dbReference>
<evidence type="ECO:0000256" key="3">
    <source>
        <dbReference type="ARBA" id="ARBA00022553"/>
    </source>
</evidence>
<keyword evidence="3 4" id="KW-0597">Phosphoprotein</keyword>
<keyword evidence="9" id="KW-1185">Reference proteome</keyword>
<dbReference type="Pfam" id="PF00072">
    <property type="entry name" value="Response_reg"/>
    <property type="match status" value="1"/>
</dbReference>
<dbReference type="SUPFAM" id="SSF55785">
    <property type="entry name" value="PYP-like sensor domain (PAS domain)"/>
    <property type="match status" value="1"/>
</dbReference>
<dbReference type="InterPro" id="IPR036097">
    <property type="entry name" value="HisK_dim/P_sf"/>
</dbReference>
<dbReference type="CDD" id="cd00130">
    <property type="entry name" value="PAS"/>
    <property type="match status" value="1"/>
</dbReference>
<dbReference type="Pfam" id="PF00512">
    <property type="entry name" value="HisKA"/>
    <property type="match status" value="1"/>
</dbReference>
<dbReference type="InterPro" id="IPR003661">
    <property type="entry name" value="HisK_dim/P_dom"/>
</dbReference>
<dbReference type="Pfam" id="PF08447">
    <property type="entry name" value="PAS_3"/>
    <property type="match status" value="1"/>
</dbReference>